<dbReference type="AlphaFoldDB" id="A0A316DB63"/>
<dbReference type="SUPFAM" id="SSF52540">
    <property type="entry name" value="P-loop containing nucleoside triphosphate hydrolases"/>
    <property type="match status" value="1"/>
</dbReference>
<dbReference type="InterPro" id="IPR027417">
    <property type="entry name" value="P-loop_NTPase"/>
</dbReference>
<organism evidence="1 2">
    <name type="scientific">Tumebacillus permanentifrigoris</name>
    <dbReference type="NCBI Taxonomy" id="378543"/>
    <lineage>
        <taxon>Bacteria</taxon>
        <taxon>Bacillati</taxon>
        <taxon>Bacillota</taxon>
        <taxon>Bacilli</taxon>
        <taxon>Bacillales</taxon>
        <taxon>Alicyclobacillaceae</taxon>
        <taxon>Tumebacillus</taxon>
    </lineage>
</organism>
<dbReference type="Gene3D" id="3.40.50.300">
    <property type="entry name" value="P-loop containing nucleotide triphosphate hydrolases"/>
    <property type="match status" value="1"/>
</dbReference>
<dbReference type="EMBL" id="QGGL01000006">
    <property type="protein sequence ID" value="PWK13940.1"/>
    <property type="molecule type" value="Genomic_DNA"/>
</dbReference>
<protein>
    <recommendedName>
        <fullName evidence="3">ATPase</fullName>
    </recommendedName>
</protein>
<name>A0A316DB63_9BACL</name>
<comment type="caution">
    <text evidence="1">The sequence shown here is derived from an EMBL/GenBank/DDBJ whole genome shotgun (WGS) entry which is preliminary data.</text>
</comment>
<gene>
    <name evidence="1" type="ORF">C7459_106220</name>
</gene>
<dbReference type="Proteomes" id="UP000245634">
    <property type="component" value="Unassembled WGS sequence"/>
</dbReference>
<reference evidence="1 2" key="1">
    <citation type="submission" date="2018-05" db="EMBL/GenBank/DDBJ databases">
        <title>Genomic Encyclopedia of Type Strains, Phase IV (KMG-IV): sequencing the most valuable type-strain genomes for metagenomic binning, comparative biology and taxonomic classification.</title>
        <authorList>
            <person name="Goeker M."/>
        </authorList>
    </citation>
    <scope>NUCLEOTIDE SEQUENCE [LARGE SCALE GENOMIC DNA]</scope>
    <source>
        <strain evidence="1 2">DSM 18773</strain>
    </source>
</reference>
<sequence>MSEHKSNGAAGAQDRPAWPDLANLDMALTELRARYNRRLGEQDAVLRKQAQILDRLESKRGEIDKLQQVKILLQESSAFAREQARRQIETMVTNALQFIFGNDDMEFRVQIEEVRGRAEGEFLVVSTYGGEIPVQTRPQDARGGGVVDVISLALRAALLQANRPALDGPMILDEPGKHVSEEYSRPVAEFLKQLSTAFGRQIIMVTHNQHLANTGDTSYIVEMRSGKSYVRVFQGVEQA</sequence>
<evidence type="ECO:0008006" key="3">
    <source>
        <dbReference type="Google" id="ProtNLM"/>
    </source>
</evidence>
<evidence type="ECO:0000313" key="2">
    <source>
        <dbReference type="Proteomes" id="UP000245634"/>
    </source>
</evidence>
<evidence type="ECO:0000313" key="1">
    <source>
        <dbReference type="EMBL" id="PWK13940.1"/>
    </source>
</evidence>
<proteinExistence type="predicted"/>
<keyword evidence="2" id="KW-1185">Reference proteome</keyword>
<accession>A0A316DB63</accession>